<dbReference type="SUPFAM" id="SSF52540">
    <property type="entry name" value="P-loop containing nucleoside triphosphate hydrolases"/>
    <property type="match status" value="1"/>
</dbReference>
<dbReference type="InterPro" id="IPR046834">
    <property type="entry name" value="ABC_ATPase_C"/>
</dbReference>
<keyword evidence="6" id="KW-1185">Reference proteome</keyword>
<evidence type="ECO:0000313" key="5">
    <source>
        <dbReference type="EMBL" id="MFB9377155.1"/>
    </source>
</evidence>
<dbReference type="Proteomes" id="UP001589748">
    <property type="component" value="Unassembled WGS sequence"/>
</dbReference>
<dbReference type="PANTHER" id="PTHR38149">
    <property type="entry name" value="ATPASE"/>
    <property type="match status" value="1"/>
</dbReference>
<reference evidence="5 6" key="1">
    <citation type="submission" date="2024-09" db="EMBL/GenBank/DDBJ databases">
        <authorList>
            <person name="Sun Q."/>
            <person name="Mori K."/>
        </authorList>
    </citation>
    <scope>NUCLEOTIDE SEQUENCE [LARGE SCALE GENOMIC DNA]</scope>
    <source>
        <strain evidence="5 6">TISTR 1856</strain>
    </source>
</reference>
<sequence length="549" mass="57775">MPDLARILDGLDGAPYARLAQLRGRSPLGPGVELVVARVQPDPFAPPSRLELHVDPPTAALDPADAAHPDRARALASLLARTAAATGGPFRIDAGGQEVLTRSSAEVGPDGAVVLRFGYSFPGPRRRVDARAVRRDLLHRLPELARTCLRAPVLDPDALTRFLDTVEDAAHLRRALPGLGLVAFVADGAVLPRRSGVDDRPAERAVPFRSPESLRVTVELPRRGPVSGMGVPEGVTVVVGGGFHGKSTLLRALELGVYDHVPGDGRELVVTRPAAVAVRAEDGRAVTAVDVSTYVSGLPGGLDPSRFSTADASGSTSQAAAVAEAWEVGSPLLLIDEDTAATNLMVRDARMQRLVEKAAEPLNPLVDLVRPMHREHGVSTVLVVGASGDFLDVADRVLLLQDYVCSDVTGRAREVAALATGRRVEAGSPRPPRPRVPDPTSVRPAGDRVKLAARGTDTLRLGETDVDVRSVRQLTDAAQVLGVGRALLLAVDRGLLDGRRTLAELCPLLAAELAGPTGSWADPGGGDVAVPRMVDLVAVLSRTRGLRVL</sequence>
<proteinExistence type="predicted"/>
<dbReference type="InterPro" id="IPR049069">
    <property type="entry name" value="MRB1590-like_C"/>
</dbReference>
<evidence type="ECO:0000259" key="4">
    <source>
        <dbReference type="Pfam" id="PF21117"/>
    </source>
</evidence>
<protein>
    <submittedName>
        <fullName evidence="5">P-loop domain-containing protein</fullName>
    </submittedName>
</protein>
<feature type="domain" description="ATPase of the ABC class C-terminal" evidence="2">
    <location>
        <begin position="157"/>
        <end position="422"/>
    </location>
</feature>
<evidence type="ECO:0000313" key="6">
    <source>
        <dbReference type="Proteomes" id="UP001589748"/>
    </source>
</evidence>
<evidence type="ECO:0000259" key="3">
    <source>
        <dbReference type="Pfam" id="PF20446"/>
    </source>
</evidence>
<dbReference type="Pfam" id="PF21117">
    <property type="entry name" value="MRB1590_C"/>
    <property type="match status" value="1"/>
</dbReference>
<dbReference type="InterPro" id="IPR027417">
    <property type="entry name" value="P-loop_NTPase"/>
</dbReference>
<dbReference type="Gene3D" id="3.40.50.300">
    <property type="entry name" value="P-loop containing nucleotide triphosphate hydrolases"/>
    <property type="match status" value="1"/>
</dbReference>
<feature type="domain" description="MRB1590-like C-terminal" evidence="4">
    <location>
        <begin position="450"/>
        <end position="548"/>
    </location>
</feature>
<dbReference type="InterPro" id="IPR046833">
    <property type="entry name" value="ABC_N"/>
</dbReference>
<dbReference type="EMBL" id="JBHMDM010000004">
    <property type="protein sequence ID" value="MFB9377155.1"/>
    <property type="molecule type" value="Genomic_DNA"/>
</dbReference>
<comment type="caution">
    <text evidence="5">The sequence shown here is derived from an EMBL/GenBank/DDBJ whole genome shotgun (WGS) entry which is preliminary data.</text>
</comment>
<feature type="domain" description="ATPase of the ABC class N-terminal" evidence="3">
    <location>
        <begin position="3"/>
        <end position="149"/>
    </location>
</feature>
<dbReference type="InterPro" id="IPR019195">
    <property type="entry name" value="ABC_ATPase_put"/>
</dbReference>
<accession>A0ABV5LSU8</accession>
<evidence type="ECO:0000259" key="2">
    <source>
        <dbReference type="Pfam" id="PF09818"/>
    </source>
</evidence>
<dbReference type="RefSeq" id="WP_380135012.1">
    <property type="nucleotide sequence ID" value="NZ_JBHLUI010000003.1"/>
</dbReference>
<dbReference type="PANTHER" id="PTHR38149:SF1">
    <property type="entry name" value="ATPASE"/>
    <property type="match status" value="1"/>
</dbReference>
<evidence type="ECO:0000256" key="1">
    <source>
        <dbReference type="SAM" id="MobiDB-lite"/>
    </source>
</evidence>
<dbReference type="Pfam" id="PF20446">
    <property type="entry name" value="ABC_N"/>
    <property type="match status" value="1"/>
</dbReference>
<gene>
    <name evidence="5" type="ORF">ACFFVI_09240</name>
</gene>
<feature type="region of interest" description="Disordered" evidence="1">
    <location>
        <begin position="422"/>
        <end position="445"/>
    </location>
</feature>
<organism evidence="5 6">
    <name type="scientific">Kineococcus gynurae</name>
    <dbReference type="NCBI Taxonomy" id="452979"/>
    <lineage>
        <taxon>Bacteria</taxon>
        <taxon>Bacillati</taxon>
        <taxon>Actinomycetota</taxon>
        <taxon>Actinomycetes</taxon>
        <taxon>Kineosporiales</taxon>
        <taxon>Kineosporiaceae</taxon>
        <taxon>Kineococcus</taxon>
    </lineage>
</organism>
<name>A0ABV5LSU8_9ACTN</name>
<dbReference type="Pfam" id="PF09818">
    <property type="entry name" value="ABC_ATPase"/>
    <property type="match status" value="1"/>
</dbReference>